<reference evidence="3" key="1">
    <citation type="submission" date="2021-03" db="EMBL/GenBank/DDBJ databases">
        <title>Alkalibacter marinus sp. nov., isolated from tidal flat sediment.</title>
        <authorList>
            <person name="Namirimu T."/>
            <person name="Yang J.-A."/>
            <person name="Yang S.-H."/>
            <person name="Kim Y.-J."/>
            <person name="Kwon K.K."/>
        </authorList>
    </citation>
    <scope>NUCLEOTIDE SEQUENCE</scope>
    <source>
        <strain evidence="3">ES005</strain>
    </source>
</reference>
<dbReference type="RefSeq" id="WP_207299614.1">
    <property type="nucleotide sequence ID" value="NZ_CP071444.1"/>
</dbReference>
<dbReference type="Gene3D" id="3.40.50.10170">
    <property type="match status" value="1"/>
</dbReference>
<dbReference type="Pfam" id="PF02645">
    <property type="entry name" value="DegV"/>
    <property type="match status" value="1"/>
</dbReference>
<dbReference type="InterPro" id="IPR043168">
    <property type="entry name" value="DegV_C"/>
</dbReference>
<evidence type="ECO:0000256" key="2">
    <source>
        <dbReference type="ARBA" id="ARBA00023121"/>
    </source>
</evidence>
<dbReference type="Gene3D" id="3.30.1180.10">
    <property type="match status" value="1"/>
</dbReference>
<organism evidence="3 4">
    <name type="scientific">Alkalibacter rhizosphaerae</name>
    <dbReference type="NCBI Taxonomy" id="2815577"/>
    <lineage>
        <taxon>Bacteria</taxon>
        <taxon>Bacillati</taxon>
        <taxon>Bacillota</taxon>
        <taxon>Clostridia</taxon>
        <taxon>Eubacteriales</taxon>
        <taxon>Eubacteriaceae</taxon>
        <taxon>Alkalibacter</taxon>
    </lineage>
</organism>
<dbReference type="GO" id="GO:0008289">
    <property type="term" value="F:lipid binding"/>
    <property type="evidence" value="ECO:0007669"/>
    <property type="project" value="UniProtKB-KW"/>
</dbReference>
<dbReference type="NCBIfam" id="TIGR00762">
    <property type="entry name" value="DegV"/>
    <property type="match status" value="1"/>
</dbReference>
<dbReference type="SUPFAM" id="SSF82549">
    <property type="entry name" value="DAK1/DegV-like"/>
    <property type="match status" value="1"/>
</dbReference>
<dbReference type="PANTHER" id="PTHR33434">
    <property type="entry name" value="DEGV DOMAIN-CONTAINING PROTEIN DR_1986-RELATED"/>
    <property type="match status" value="1"/>
</dbReference>
<evidence type="ECO:0000313" key="4">
    <source>
        <dbReference type="Proteomes" id="UP000663499"/>
    </source>
</evidence>
<dbReference type="PROSITE" id="PS51482">
    <property type="entry name" value="DEGV"/>
    <property type="match status" value="1"/>
</dbReference>
<dbReference type="InterPro" id="IPR003797">
    <property type="entry name" value="DegV"/>
</dbReference>
<comment type="function">
    <text evidence="1">May bind long-chain fatty acids, such as palmitate, and may play a role in lipid transport or fatty acid metabolism.</text>
</comment>
<evidence type="ECO:0000313" key="3">
    <source>
        <dbReference type="EMBL" id="QSX08272.1"/>
    </source>
</evidence>
<name>A0A975AHB3_9FIRM</name>
<gene>
    <name evidence="3" type="ORF">J0B03_10840</name>
</gene>
<keyword evidence="4" id="KW-1185">Reference proteome</keyword>
<accession>A0A975AHB3</accession>
<dbReference type="PANTHER" id="PTHR33434:SF3">
    <property type="entry name" value="DEGV DOMAIN-CONTAINING PROTEIN YITS"/>
    <property type="match status" value="1"/>
</dbReference>
<dbReference type="AlphaFoldDB" id="A0A975AHB3"/>
<evidence type="ECO:0000256" key="1">
    <source>
        <dbReference type="ARBA" id="ARBA00003238"/>
    </source>
</evidence>
<dbReference type="EMBL" id="CP071444">
    <property type="protein sequence ID" value="QSX08272.1"/>
    <property type="molecule type" value="Genomic_DNA"/>
</dbReference>
<proteinExistence type="predicted"/>
<dbReference type="InterPro" id="IPR050270">
    <property type="entry name" value="DegV_domain_contain"/>
</dbReference>
<dbReference type="Proteomes" id="UP000663499">
    <property type="component" value="Chromosome"/>
</dbReference>
<keyword evidence="2" id="KW-0446">Lipid-binding</keyword>
<sequence length="286" mass="31934">MTIKLITDSSCDLDRNLLNEENVEIIPIYVSHDGKDYKDGVDITPEEIYQGMRNGKVYKTAQVTVHDFETVFEKFASQGLDILHLSFSSGLSGTYGAAVLAADMVKEKYPNIRLEVVDTKASVNGLGLIVLDILAARREGADMDQLLELLEDRIRRIEHIFTVADLDYLFRGGRLSKGAAVVGNMLNIQPILRVDEEGKLQQMDKVRGRKKLFNRILAIMEEKADDLDKQTIALSHCDDEEEAQKLVEAIREKFGSTEFVVNMMGAAIGAHTGPGTICVFFYNSKK</sequence>
<dbReference type="KEGG" id="alka:J0B03_10840"/>
<protein>
    <submittedName>
        <fullName evidence="3">DegV family protein</fullName>
    </submittedName>
</protein>